<dbReference type="EMBL" id="JN638751">
    <property type="protein sequence ID" value="AEO93855.1"/>
    <property type="molecule type" value="Genomic_DNA"/>
</dbReference>
<proteinExistence type="predicted"/>
<dbReference type="RefSeq" id="YP_009015902.1">
    <property type="nucleotide sequence ID" value="NC_023719.1"/>
</dbReference>
<sequence length="215" mass="24557">MKRLIKKGNMSFFHGTDLSSLVGIISRGVLTNSSVSGQKNPISENFGDNVFQNCVYLASSYDVAKTYANIDDEFNESFIDYLPVVLEIEVDFNNANVFIDEDAFDGWIPNDEEWYNFMLMCNEKGLLTNYSVSTEDNKYIFPSPNDIYKNKDLEIMKLYPIEKGLQQFGNIAVEDDIPISQIKNMTIYLDESRKLSSSTITLDEIEKLKNELLSL</sequence>
<keyword evidence="2" id="KW-1185">Reference proteome</keyword>
<dbReference type="Proteomes" id="UP000009273">
    <property type="component" value="Segment"/>
</dbReference>
<gene>
    <name evidence="1" type="primary">610</name>
    <name evidence="1" type="ORF">G_610</name>
</gene>
<accession>G3MAZ0</accession>
<dbReference type="GeneID" id="18563820"/>
<name>G3MAZ0_9CAUD</name>
<organism evidence="1 2">
    <name type="scientific">Bacillus phage G</name>
    <dbReference type="NCBI Taxonomy" id="2884420"/>
    <lineage>
        <taxon>Viruses</taxon>
        <taxon>Duplodnaviria</taxon>
        <taxon>Heunggongvirae</taxon>
        <taxon>Uroviricota</taxon>
        <taxon>Caudoviricetes</taxon>
        <taxon>Donellivirus</taxon>
        <taxon>Donellivirus gee</taxon>
    </lineage>
</organism>
<dbReference type="KEGG" id="vg:18563820"/>
<evidence type="ECO:0000313" key="1">
    <source>
        <dbReference type="EMBL" id="AEO93855.1"/>
    </source>
</evidence>
<reference evidence="1 2" key="1">
    <citation type="submission" date="2011-09" db="EMBL/GenBank/DDBJ databases">
        <authorList>
            <person name="Pope W.H."/>
            <person name="Pedulla M.L."/>
            <person name="Ford M.E."/>
            <person name="Peebles C.L."/>
            <person name="Hatfull G.H."/>
            <person name="Hendrix R.W."/>
        </authorList>
    </citation>
    <scope>NUCLEOTIDE SEQUENCE [LARGE SCALE GENOMIC DNA]</scope>
    <source>
        <strain evidence="1">G</strain>
    </source>
</reference>
<evidence type="ECO:0000313" key="2">
    <source>
        <dbReference type="Proteomes" id="UP000009273"/>
    </source>
</evidence>
<protein>
    <submittedName>
        <fullName evidence="1">Gp610</fullName>
    </submittedName>
</protein>